<evidence type="ECO:0000313" key="1">
    <source>
        <dbReference type="EMBL" id="OIR17662.1"/>
    </source>
</evidence>
<gene>
    <name evidence="1" type="ORF">GALL_18820</name>
</gene>
<reference evidence="1" key="1">
    <citation type="submission" date="2016-10" db="EMBL/GenBank/DDBJ databases">
        <title>Sequence of Gallionella enrichment culture.</title>
        <authorList>
            <person name="Poehlein A."/>
            <person name="Muehling M."/>
            <person name="Daniel R."/>
        </authorList>
    </citation>
    <scope>NUCLEOTIDE SEQUENCE</scope>
</reference>
<dbReference type="SUPFAM" id="SSF53474">
    <property type="entry name" value="alpha/beta-Hydrolases"/>
    <property type="match status" value="1"/>
</dbReference>
<keyword evidence="1" id="KW-0378">Hydrolase</keyword>
<comment type="caution">
    <text evidence="1">The sequence shown here is derived from an EMBL/GenBank/DDBJ whole genome shotgun (WGS) entry which is preliminary data.</text>
</comment>
<accession>A0A1J5U053</accession>
<organism evidence="1">
    <name type="scientific">mine drainage metagenome</name>
    <dbReference type="NCBI Taxonomy" id="410659"/>
    <lineage>
        <taxon>unclassified sequences</taxon>
        <taxon>metagenomes</taxon>
        <taxon>ecological metagenomes</taxon>
    </lineage>
</organism>
<dbReference type="EMBL" id="MLJW01000004">
    <property type="protein sequence ID" value="OIR17662.1"/>
    <property type="molecule type" value="Genomic_DNA"/>
</dbReference>
<dbReference type="AlphaFoldDB" id="A0A1J5U053"/>
<sequence length="223" mass="25031">MRHLTDLAQPEQHADTLVILLPGAYHQPEDFIEQGFVQAVRQRQLNIDLIMAELSFSQIADQSALQQIHDSLIQPAIAAGYQHIWLAGISIGAYVAMSYANHYSGQLAGLLLLAPYPGNRMTTGEISFAGGIQAWAPDAIPDEDTERGNWYWLKTHASATNIEVHLGYGEADRFAESHLMMAQALPATRVDKVAGDHVWPVWQQLWHNFLDKRFSAQRFESQR</sequence>
<protein>
    <submittedName>
        <fullName evidence="1">Alpha/beta hydrolase family protein</fullName>
    </submittedName>
</protein>
<proteinExistence type="predicted"/>
<dbReference type="Gene3D" id="3.40.50.1820">
    <property type="entry name" value="alpha/beta hydrolase"/>
    <property type="match status" value="1"/>
</dbReference>
<dbReference type="GO" id="GO:0016787">
    <property type="term" value="F:hydrolase activity"/>
    <property type="evidence" value="ECO:0007669"/>
    <property type="project" value="UniProtKB-KW"/>
</dbReference>
<dbReference type="InterPro" id="IPR029058">
    <property type="entry name" value="AB_hydrolase_fold"/>
</dbReference>
<name>A0A1J5U053_9ZZZZ</name>